<evidence type="ECO:0000313" key="10">
    <source>
        <dbReference type="EMBL" id="GLD57456.1"/>
    </source>
</evidence>
<accession>A0AAD3MPU8</accession>
<comment type="similarity">
    <text evidence="6">Belongs to the MAL family.</text>
</comment>
<feature type="transmembrane region" description="Helical" evidence="8">
    <location>
        <begin position="374"/>
        <end position="396"/>
    </location>
</feature>
<feature type="domain" description="MARVEL" evidence="9">
    <location>
        <begin position="296"/>
        <end position="439"/>
    </location>
</feature>
<feature type="transmembrane region" description="Helical" evidence="8">
    <location>
        <begin position="196"/>
        <end position="217"/>
    </location>
</feature>
<comment type="subcellular location">
    <subcellularLocation>
        <location evidence="1">Membrane</location>
        <topology evidence="1">Multi-pass membrane protein</topology>
    </subcellularLocation>
</comment>
<evidence type="ECO:0000313" key="11">
    <source>
        <dbReference type="Proteomes" id="UP001279410"/>
    </source>
</evidence>
<feature type="transmembrane region" description="Helical" evidence="8">
    <location>
        <begin position="27"/>
        <end position="47"/>
    </location>
</feature>
<evidence type="ECO:0000256" key="6">
    <source>
        <dbReference type="ARBA" id="ARBA00034721"/>
    </source>
</evidence>
<name>A0AAD3MPU8_LATJO</name>
<evidence type="ECO:0000256" key="8">
    <source>
        <dbReference type="SAM" id="Phobius"/>
    </source>
</evidence>
<proteinExistence type="inferred from homology"/>
<feature type="transmembrane region" description="Helical" evidence="8">
    <location>
        <begin position="416"/>
        <end position="436"/>
    </location>
</feature>
<reference evidence="10" key="1">
    <citation type="submission" date="2022-08" db="EMBL/GenBank/DDBJ databases">
        <title>Genome sequencing of akame (Lates japonicus).</title>
        <authorList>
            <person name="Hashiguchi Y."/>
            <person name="Takahashi H."/>
        </authorList>
    </citation>
    <scope>NUCLEOTIDE SEQUENCE</scope>
    <source>
        <strain evidence="10">Kochi</strain>
    </source>
</reference>
<evidence type="ECO:0000256" key="1">
    <source>
        <dbReference type="ARBA" id="ARBA00004141"/>
    </source>
</evidence>
<feature type="transmembrane region" description="Helical" evidence="8">
    <location>
        <begin position="53"/>
        <end position="74"/>
    </location>
</feature>
<dbReference type="PANTHER" id="PTHR17068:SF12">
    <property type="entry name" value="MYELOID-ASSOCIATED DIFFERENTIATION MARKER-LIKE PROTEIN 2"/>
    <property type="match status" value="1"/>
</dbReference>
<protein>
    <submittedName>
        <fullName evidence="10">Myeloid-associated differentiation marker-like protein 2</fullName>
    </submittedName>
</protein>
<evidence type="ECO:0000256" key="2">
    <source>
        <dbReference type="ARBA" id="ARBA00022692"/>
    </source>
</evidence>
<dbReference type="PANTHER" id="PTHR17068">
    <property type="entry name" value="MYELOID-ASSOCIATED DIFFERENTIATION MARKER MYADM FAMILY MEMBER"/>
    <property type="match status" value="1"/>
</dbReference>
<dbReference type="EMBL" id="BRZM01000030">
    <property type="protein sequence ID" value="GLD57456.1"/>
    <property type="molecule type" value="Genomic_DNA"/>
</dbReference>
<dbReference type="PROSITE" id="PS51225">
    <property type="entry name" value="MARVEL"/>
    <property type="match status" value="3"/>
</dbReference>
<feature type="transmembrane region" description="Helical" evidence="8">
    <location>
        <begin position="332"/>
        <end position="358"/>
    </location>
</feature>
<feature type="transmembrane region" description="Helical" evidence="8">
    <location>
        <begin position="95"/>
        <end position="116"/>
    </location>
</feature>
<keyword evidence="5 7" id="KW-0472">Membrane</keyword>
<evidence type="ECO:0000256" key="3">
    <source>
        <dbReference type="ARBA" id="ARBA00022737"/>
    </source>
</evidence>
<dbReference type="AlphaFoldDB" id="A0AAD3MPU8"/>
<evidence type="ECO:0000259" key="9">
    <source>
        <dbReference type="PROSITE" id="PS51225"/>
    </source>
</evidence>
<feature type="transmembrane region" description="Helical" evidence="8">
    <location>
        <begin position="224"/>
        <end position="248"/>
    </location>
</feature>
<dbReference type="GO" id="GO:0016020">
    <property type="term" value="C:membrane"/>
    <property type="evidence" value="ECO:0007669"/>
    <property type="project" value="UniProtKB-SubCell"/>
</dbReference>
<dbReference type="InterPro" id="IPR008253">
    <property type="entry name" value="Marvel"/>
</dbReference>
<feature type="transmembrane region" description="Helical" evidence="8">
    <location>
        <begin position="302"/>
        <end position="320"/>
    </location>
</feature>
<keyword evidence="4 8" id="KW-1133">Transmembrane helix</keyword>
<comment type="caution">
    <text evidence="10">The sequence shown here is derived from an EMBL/GenBank/DDBJ whole genome shotgun (WGS) entry which is preliminary data.</text>
</comment>
<feature type="domain" description="MARVEL" evidence="9">
    <location>
        <begin position="155"/>
        <end position="290"/>
    </location>
</feature>
<keyword evidence="11" id="KW-1185">Reference proteome</keyword>
<keyword evidence="2 7" id="KW-0812">Transmembrane</keyword>
<feature type="transmembrane region" description="Helical" evidence="8">
    <location>
        <begin position="254"/>
        <end position="282"/>
    </location>
</feature>
<organism evidence="10 11">
    <name type="scientific">Lates japonicus</name>
    <name type="common">Japanese lates</name>
    <dbReference type="NCBI Taxonomy" id="270547"/>
    <lineage>
        <taxon>Eukaryota</taxon>
        <taxon>Metazoa</taxon>
        <taxon>Chordata</taxon>
        <taxon>Craniata</taxon>
        <taxon>Vertebrata</taxon>
        <taxon>Euteleostomi</taxon>
        <taxon>Actinopterygii</taxon>
        <taxon>Neopterygii</taxon>
        <taxon>Teleostei</taxon>
        <taxon>Neoteleostei</taxon>
        <taxon>Acanthomorphata</taxon>
        <taxon>Carangaria</taxon>
        <taxon>Carangaria incertae sedis</taxon>
        <taxon>Centropomidae</taxon>
        <taxon>Lates</taxon>
    </lineage>
</organism>
<evidence type="ECO:0000256" key="5">
    <source>
        <dbReference type="ARBA" id="ARBA00023136"/>
    </source>
</evidence>
<gene>
    <name evidence="10" type="ORF">AKAME5_000967800</name>
</gene>
<evidence type="ECO:0000256" key="7">
    <source>
        <dbReference type="PROSITE-ProRule" id="PRU00581"/>
    </source>
</evidence>
<evidence type="ECO:0000256" key="4">
    <source>
        <dbReference type="ARBA" id="ARBA00022989"/>
    </source>
</evidence>
<feature type="transmembrane region" description="Helical" evidence="8">
    <location>
        <begin position="122"/>
        <end position="143"/>
    </location>
</feature>
<dbReference type="InterPro" id="IPR047123">
    <property type="entry name" value="MYADM-like"/>
</dbReference>
<feature type="domain" description="MARVEL" evidence="9">
    <location>
        <begin position="20"/>
        <end position="150"/>
    </location>
</feature>
<keyword evidence="3" id="KW-0677">Repeat</keyword>
<dbReference type="Proteomes" id="UP001279410">
    <property type="component" value="Unassembled WGS sequence"/>
</dbReference>
<sequence length="439" mass="48891">MGIIDDVKDKVSQAVFTPSTLLSGRGALHMAQIILSLVTFVLGAFRGGSSHTYWNYAMFTWAFCPIMTLFITIIEMLKLDIVLNMFCMDWDDFTTGMAMSSTLMTVSVAITYANFYACLKCLYGWIVSIFAFLCGFVYALEVVKDKICDRKTGKYLAALPGFFKVLEAFVSCMIFISLTGYRDKPALILGRMVSPWGVWCEFVWVFCIIVPVVLTVMEARMWHILLAAFLPNWADLTCGLTILCTAMIASATLIFAAVFVCLTCVVSILCFIVSLVATFIFLIDALKQKLGCPSGYLSSPRGVLRTAEAFTACIILAAAADHFVNAEWYFRPLGMICSIIVFAACLLVTVVIMVLNLLKLLQCLLSFGLSMMELVFNSAAVVLYLLAIILWCVFGYKRYMYNPYICNKCSYTDLNTVTIGAIVNLVFYIVDLVLSFKSR</sequence>
<feature type="transmembrane region" description="Helical" evidence="8">
    <location>
        <begin position="155"/>
        <end position="176"/>
    </location>
</feature>